<gene>
    <name evidence="2" type="ORF">CKALI_01400</name>
</gene>
<keyword evidence="3" id="KW-1185">Reference proteome</keyword>
<dbReference type="Pfam" id="PF06259">
    <property type="entry name" value="Abhydrolase_8"/>
    <property type="match status" value="1"/>
</dbReference>
<dbReference type="InterPro" id="IPR029058">
    <property type="entry name" value="AB_hydrolase_fold"/>
</dbReference>
<dbReference type="SUPFAM" id="SSF53474">
    <property type="entry name" value="alpha/beta-Hydrolases"/>
    <property type="match status" value="1"/>
</dbReference>
<reference evidence="3" key="1">
    <citation type="submission" date="2019-11" db="EMBL/GenBank/DDBJ databases">
        <title>Complete genome sequence of Corynebacterium kalinowskii 1959, a novel Corynebacterium species isolated from soil of a small paddock in Vilsendorf, Germany.</title>
        <authorList>
            <person name="Schaffert L."/>
            <person name="Ruwe M."/>
            <person name="Milse J."/>
            <person name="Hanuschka K."/>
            <person name="Ortseifen V."/>
            <person name="Droste J."/>
            <person name="Brandt D."/>
            <person name="Schlueter L."/>
            <person name="Kutter Y."/>
            <person name="Vinke S."/>
            <person name="Viehoefer P."/>
            <person name="Jacob L."/>
            <person name="Luebke N.-C."/>
            <person name="Schulte-Berndt E."/>
            <person name="Hain C."/>
            <person name="Linder M."/>
            <person name="Schmidt P."/>
            <person name="Wollenschlaeger L."/>
            <person name="Luttermann T."/>
            <person name="Thieme E."/>
            <person name="Hassa J."/>
            <person name="Haak M."/>
            <person name="Wittchen M."/>
            <person name="Mentz A."/>
            <person name="Persicke M."/>
            <person name="Busche T."/>
            <person name="Ruckert C."/>
        </authorList>
    </citation>
    <scope>NUCLEOTIDE SEQUENCE [LARGE SCALE GENOMIC DNA]</scope>
    <source>
        <strain evidence="3">1959</strain>
    </source>
</reference>
<accession>A0A6B8VDP0</accession>
<dbReference type="AlphaFoldDB" id="A0A6B8VDP0"/>
<dbReference type="Proteomes" id="UP000427071">
    <property type="component" value="Chromosome"/>
</dbReference>
<dbReference type="Gene3D" id="3.40.50.1820">
    <property type="entry name" value="alpha/beta hydrolase"/>
    <property type="match status" value="1"/>
</dbReference>
<name>A0A6B8VDP0_9CORY</name>
<organism evidence="2 3">
    <name type="scientific">Corynebacterium kalinowskii</name>
    <dbReference type="NCBI Taxonomy" id="2675216"/>
    <lineage>
        <taxon>Bacteria</taxon>
        <taxon>Bacillati</taxon>
        <taxon>Actinomycetota</taxon>
        <taxon>Actinomycetes</taxon>
        <taxon>Mycobacteriales</taxon>
        <taxon>Corynebacteriaceae</taxon>
        <taxon>Corynebacterium</taxon>
    </lineage>
</organism>
<dbReference type="InterPro" id="IPR010427">
    <property type="entry name" value="DUF1023"/>
</dbReference>
<feature type="domain" description="DUF1023" evidence="1">
    <location>
        <begin position="184"/>
        <end position="339"/>
    </location>
</feature>
<protein>
    <recommendedName>
        <fullName evidence="1">DUF1023 domain-containing protein</fullName>
    </recommendedName>
</protein>
<sequence>MLPLTSAELEEVAAELDAVAARQTSTIASVGEGWSAFFARGNEADFLAAAASSDFDLLAARSEAIAEMTAVAGVLGSTARSLRSIEVDLSRVLPTADAATQKSPEMAAFLTEIGAIGHAIDDACALEIAFICTGQEPTSRSLSDYSGADLQTIHEIVLAEAPPEVRELAAQFPDARLLPASDGVVLAFGEIETAPSVTTVIPGVGSADPAGWPGYARRTQDIAASTKGASVLWIDYRAPANLLAATATYPAATGGGRLQDFQAELRRRSARRGNDPHLTVLGHSYGTVVAGHAAAAGLNVDALVLAGSPGIGVKHADDLDLRGENPRVIAVTSPADPISLTVGTVGGVHGPDPADPAFGAEVWPATGGHSSYWNDPEFHRRLQGLTSRS</sequence>
<evidence type="ECO:0000259" key="1">
    <source>
        <dbReference type="Pfam" id="PF06259"/>
    </source>
</evidence>
<dbReference type="RefSeq" id="WP_156191607.1">
    <property type="nucleotide sequence ID" value="NZ_CP046452.1"/>
</dbReference>
<proteinExistence type="predicted"/>
<evidence type="ECO:0000313" key="3">
    <source>
        <dbReference type="Proteomes" id="UP000427071"/>
    </source>
</evidence>
<evidence type="ECO:0000313" key="2">
    <source>
        <dbReference type="EMBL" id="QGU01179.1"/>
    </source>
</evidence>
<dbReference type="EMBL" id="CP046452">
    <property type="protein sequence ID" value="QGU01179.1"/>
    <property type="molecule type" value="Genomic_DNA"/>
</dbReference>
<dbReference type="KEGG" id="ckw:CKALI_01400"/>